<sequence>MDGKGQPPIAQATVVSSAPPPAYAPAPGGAAGYDPTGIVTGIVAPDQVYVNPQLSISERVAIMQRELDLEKDIVEDLLSVAGATSSSSSPTTPGP</sequence>
<evidence type="ECO:0000313" key="1">
    <source>
        <dbReference type="EMBL" id="KAK7233823.1"/>
    </source>
</evidence>
<protein>
    <submittedName>
        <fullName evidence="1">Uncharacterized protein</fullName>
    </submittedName>
</protein>
<dbReference type="EMBL" id="JBBJCI010000355">
    <property type="protein sequence ID" value="KAK7233823.1"/>
    <property type="molecule type" value="Genomic_DNA"/>
</dbReference>
<proteinExistence type="predicted"/>
<accession>A0ABR1FN47</accession>
<reference evidence="1 2" key="1">
    <citation type="submission" date="2024-03" db="EMBL/GenBank/DDBJ databases">
        <title>Aureococcus anophagefferens CCMP1851 and Kratosvirus quantuckense: Draft genome of a second virus-susceptible host strain in the model system.</title>
        <authorList>
            <person name="Chase E."/>
            <person name="Truchon A.R."/>
            <person name="Schepens W."/>
            <person name="Wilhelm S.W."/>
        </authorList>
    </citation>
    <scope>NUCLEOTIDE SEQUENCE [LARGE SCALE GENOMIC DNA]</scope>
    <source>
        <strain evidence="1 2">CCMP1851</strain>
    </source>
</reference>
<gene>
    <name evidence="1" type="ORF">SO694_00100043</name>
</gene>
<comment type="caution">
    <text evidence="1">The sequence shown here is derived from an EMBL/GenBank/DDBJ whole genome shotgun (WGS) entry which is preliminary data.</text>
</comment>
<dbReference type="Proteomes" id="UP001363151">
    <property type="component" value="Unassembled WGS sequence"/>
</dbReference>
<name>A0ABR1FN47_AURAN</name>
<evidence type="ECO:0000313" key="2">
    <source>
        <dbReference type="Proteomes" id="UP001363151"/>
    </source>
</evidence>
<organism evidence="1 2">
    <name type="scientific">Aureococcus anophagefferens</name>
    <name type="common">Harmful bloom alga</name>
    <dbReference type="NCBI Taxonomy" id="44056"/>
    <lineage>
        <taxon>Eukaryota</taxon>
        <taxon>Sar</taxon>
        <taxon>Stramenopiles</taxon>
        <taxon>Ochrophyta</taxon>
        <taxon>Pelagophyceae</taxon>
        <taxon>Pelagomonadales</taxon>
        <taxon>Pelagomonadaceae</taxon>
        <taxon>Aureococcus</taxon>
    </lineage>
</organism>
<keyword evidence="2" id="KW-1185">Reference proteome</keyword>